<dbReference type="HOGENOM" id="CLU_3154741_0_0_6"/>
<gene>
    <name evidence="1" type="ordered locus">Metme_0437</name>
</gene>
<name>G0A1I8_METMM</name>
<reference evidence="1 2" key="1">
    <citation type="journal article" date="2011" name="J. Bacteriol.">
        <title>Complete Genome Sequence of the Aerobic Marine Methanotroph Methylomonas methanica MC09.</title>
        <authorList>
            <person name="Boden R."/>
            <person name="Cunliffe M."/>
            <person name="Scanlan J."/>
            <person name="Moussard H."/>
            <person name="Kits K.D."/>
            <person name="Klotz M.G."/>
            <person name="Jetten M.S."/>
            <person name="Vuilleumier S."/>
            <person name="Han J."/>
            <person name="Peters L."/>
            <person name="Mikhailova N."/>
            <person name="Teshima H."/>
            <person name="Tapia R."/>
            <person name="Kyrpides N."/>
            <person name="Ivanova N."/>
            <person name="Pagani I."/>
            <person name="Cheng J.F."/>
            <person name="Goodwin L."/>
            <person name="Han C."/>
            <person name="Hauser L."/>
            <person name="Land M.L."/>
            <person name="Lapidus A."/>
            <person name="Lucas S."/>
            <person name="Pitluck S."/>
            <person name="Woyke T."/>
            <person name="Stein L."/>
            <person name="Murrell J.C."/>
        </authorList>
    </citation>
    <scope>NUCLEOTIDE SEQUENCE [LARGE SCALE GENOMIC DNA]</scope>
    <source>
        <strain evidence="1 2">MC09</strain>
    </source>
</reference>
<dbReference type="AlphaFoldDB" id="G0A1I8"/>
<proteinExistence type="predicted"/>
<evidence type="ECO:0000313" key="2">
    <source>
        <dbReference type="Proteomes" id="UP000008888"/>
    </source>
</evidence>
<dbReference type="KEGG" id="mmt:Metme_0437"/>
<dbReference type="STRING" id="857087.Metme_0437"/>
<evidence type="ECO:0000313" key="1">
    <source>
        <dbReference type="EMBL" id="AEF98881.1"/>
    </source>
</evidence>
<dbReference type="EMBL" id="CP002738">
    <property type="protein sequence ID" value="AEF98881.1"/>
    <property type="molecule type" value="Genomic_DNA"/>
</dbReference>
<sequence length="48" mass="5436">MTARIYLTINEVLAFHSELIKRYGGANGINTAHVEPWLRNLVVKVDVL</sequence>
<organism evidence="1 2">
    <name type="scientific">Methylomonas methanica (strain DSM 25384 / MC09)</name>
    <dbReference type="NCBI Taxonomy" id="857087"/>
    <lineage>
        <taxon>Bacteria</taxon>
        <taxon>Pseudomonadati</taxon>
        <taxon>Pseudomonadota</taxon>
        <taxon>Gammaproteobacteria</taxon>
        <taxon>Methylococcales</taxon>
        <taxon>Methylococcaceae</taxon>
        <taxon>Methylomonas</taxon>
    </lineage>
</organism>
<reference evidence="2" key="3">
    <citation type="submission" date="2011-05" db="EMBL/GenBank/DDBJ databases">
        <title>Complete sequence of Methylomonas methanica MC09.</title>
        <authorList>
            <consortium name="US DOE Joint Genome Institute"/>
            <person name="Lucas S."/>
            <person name="Han J."/>
            <person name="Lapidus A."/>
            <person name="Cheng J.-F."/>
            <person name="Goodwin L."/>
            <person name="Pitluck S."/>
            <person name="Peters L."/>
            <person name="Mikhailova N."/>
            <person name="Teshima H."/>
            <person name="Han C."/>
            <person name="Tapia R."/>
            <person name="Land M."/>
            <person name="Hauser L."/>
            <person name="Kyrpides N."/>
            <person name="Ivanova N."/>
            <person name="Pagani I."/>
            <person name="Stein L."/>
            <person name="Woyke T."/>
        </authorList>
    </citation>
    <scope>NUCLEOTIDE SEQUENCE [LARGE SCALE GENOMIC DNA]</scope>
    <source>
        <strain evidence="2">MC09</strain>
    </source>
</reference>
<accession>G0A1I8</accession>
<dbReference type="Proteomes" id="UP000008888">
    <property type="component" value="Chromosome"/>
</dbReference>
<protein>
    <submittedName>
        <fullName evidence="1">Uncharacterized protein</fullName>
    </submittedName>
</protein>
<keyword evidence="2" id="KW-1185">Reference proteome</keyword>
<reference key="2">
    <citation type="submission" date="2011-05" db="EMBL/GenBank/DDBJ databases">
        <title>Complete genome sequence of the aerobic marine methanotroph Methylomonas methanica MC09.</title>
        <authorList>
            <person name="Boden R."/>
            <person name="Cunliffe M."/>
            <person name="Scanlan J."/>
            <person name="Moussard H."/>
            <person name="Kits K.D."/>
            <person name="Klotz M."/>
            <person name="Jetten M."/>
            <person name="Vuilleumier S."/>
            <person name="Han J."/>
            <person name="Peters L."/>
            <person name="Mikhailova N."/>
            <person name="Teshima H."/>
            <person name="Tapia R."/>
            <person name="Kyrpides N."/>
            <person name="Ivanova N."/>
            <person name="Pagani I."/>
            <person name="Cheng J.-F."/>
            <person name="Goodwin L."/>
            <person name="Han C."/>
            <person name="Hauser L."/>
            <person name="Land M."/>
            <person name="Lapidus A."/>
            <person name="Lucas S."/>
            <person name="Pitluck S."/>
            <person name="Woyke T."/>
            <person name="Stein L.Y."/>
            <person name="Murrell C."/>
        </authorList>
    </citation>
    <scope>NUCLEOTIDE SEQUENCE</scope>
    <source>
        <strain>MC09</strain>
    </source>
</reference>